<dbReference type="EMBL" id="QHKS01000039">
    <property type="protein sequence ID" value="RDJ98132.1"/>
    <property type="molecule type" value="Genomic_DNA"/>
</dbReference>
<dbReference type="SUPFAM" id="SSF56317">
    <property type="entry name" value="Carbon-nitrogen hydrolase"/>
    <property type="match status" value="1"/>
</dbReference>
<evidence type="ECO:0000259" key="2">
    <source>
        <dbReference type="PROSITE" id="PS50263"/>
    </source>
</evidence>
<dbReference type="PANTHER" id="PTHR43674">
    <property type="entry name" value="NITRILASE C965.09-RELATED"/>
    <property type="match status" value="1"/>
</dbReference>
<dbReference type="AlphaFoldDB" id="A0A370MXT6"/>
<evidence type="ECO:0000313" key="3">
    <source>
        <dbReference type="EMBL" id="RDJ98132.1"/>
    </source>
</evidence>
<dbReference type="GO" id="GO:0050126">
    <property type="term" value="F:N-carbamoylputrescine amidase activity"/>
    <property type="evidence" value="ECO:0007669"/>
    <property type="project" value="TreeGrafter"/>
</dbReference>
<dbReference type="CDD" id="cd07580">
    <property type="entry name" value="nitrilase_2"/>
    <property type="match status" value="1"/>
</dbReference>
<evidence type="ECO:0000256" key="1">
    <source>
        <dbReference type="ARBA" id="ARBA00022801"/>
    </source>
</evidence>
<gene>
    <name evidence="3" type="ORF">DLM46_34755</name>
</gene>
<sequence length="296" mass="32324">MLQRNPAERGFEGPVVACIQMEPHVGAKRENVARSIQYIEEAAKSGASLVVLPELTNTGYVFADREEAFALAEDLPGGETVQAWADAAQRLGVHVVAGIAERDGKRLYNSAIFISPSGRVGVYRKLHLWDREHLFFEPGNRGVPVFDTSLGRISIAICYDGWFPEVYRLAATQGADVVCVPTNWVPMPGQPADRPAMAATLTMAAAHSNGLMIACANRMGTERGQPFIGQSLIVSGDGWPLAGPASCDQEEILYAAIDLQRIRSERTLNTFNHVLRDRRTDVYDPMLGTGWPSSRA</sequence>
<dbReference type="Gene3D" id="3.60.110.10">
    <property type="entry name" value="Carbon-nitrogen hydrolase"/>
    <property type="match status" value="1"/>
</dbReference>
<dbReference type="OrthoDB" id="9803803at2"/>
<dbReference type="Proteomes" id="UP000254875">
    <property type="component" value="Unassembled WGS sequence"/>
</dbReference>
<dbReference type="InterPro" id="IPR003010">
    <property type="entry name" value="C-N_Hydrolase"/>
</dbReference>
<accession>A0A370MXT6</accession>
<proteinExistence type="predicted"/>
<reference evidence="4" key="1">
    <citation type="submission" date="2018-05" db="EMBL/GenBank/DDBJ databases">
        <authorList>
            <person name="Feng T."/>
        </authorList>
    </citation>
    <scope>NUCLEOTIDE SEQUENCE [LARGE SCALE GENOMIC DNA]</scope>
    <source>
        <strain evidence="4">S27</strain>
    </source>
</reference>
<organism evidence="3 4">
    <name type="scientific">Paraburkholderia lacunae</name>
    <dbReference type="NCBI Taxonomy" id="2211104"/>
    <lineage>
        <taxon>Bacteria</taxon>
        <taxon>Pseudomonadati</taxon>
        <taxon>Pseudomonadota</taxon>
        <taxon>Betaproteobacteria</taxon>
        <taxon>Burkholderiales</taxon>
        <taxon>Burkholderiaceae</taxon>
        <taxon>Paraburkholderia</taxon>
    </lineage>
</organism>
<name>A0A370MXT6_9BURK</name>
<keyword evidence="1" id="KW-0378">Hydrolase</keyword>
<dbReference type="PANTHER" id="PTHR43674:SF2">
    <property type="entry name" value="BETA-UREIDOPROPIONASE"/>
    <property type="match status" value="1"/>
</dbReference>
<protein>
    <submittedName>
        <fullName evidence="3">Hydratase</fullName>
    </submittedName>
</protein>
<keyword evidence="4" id="KW-1185">Reference proteome</keyword>
<feature type="domain" description="CN hydrolase" evidence="2">
    <location>
        <begin position="14"/>
        <end position="259"/>
    </location>
</feature>
<comment type="caution">
    <text evidence="3">The sequence shown here is derived from an EMBL/GenBank/DDBJ whole genome shotgun (WGS) entry which is preliminary data.</text>
</comment>
<dbReference type="PROSITE" id="PS50263">
    <property type="entry name" value="CN_HYDROLASE"/>
    <property type="match status" value="1"/>
</dbReference>
<dbReference type="GO" id="GO:0033388">
    <property type="term" value="P:putrescine biosynthetic process from arginine"/>
    <property type="evidence" value="ECO:0007669"/>
    <property type="project" value="TreeGrafter"/>
</dbReference>
<dbReference type="InterPro" id="IPR036526">
    <property type="entry name" value="C-N_Hydrolase_sf"/>
</dbReference>
<evidence type="ECO:0000313" key="4">
    <source>
        <dbReference type="Proteomes" id="UP000254875"/>
    </source>
</evidence>
<dbReference type="InterPro" id="IPR050345">
    <property type="entry name" value="Aliph_Amidase/BUP"/>
</dbReference>
<dbReference type="Pfam" id="PF00795">
    <property type="entry name" value="CN_hydrolase"/>
    <property type="match status" value="1"/>
</dbReference>